<organism evidence="3 4">
    <name type="scientific">Mytilus edulis</name>
    <name type="common">Blue mussel</name>
    <dbReference type="NCBI Taxonomy" id="6550"/>
    <lineage>
        <taxon>Eukaryota</taxon>
        <taxon>Metazoa</taxon>
        <taxon>Spiralia</taxon>
        <taxon>Lophotrochozoa</taxon>
        <taxon>Mollusca</taxon>
        <taxon>Bivalvia</taxon>
        <taxon>Autobranchia</taxon>
        <taxon>Pteriomorphia</taxon>
        <taxon>Mytilida</taxon>
        <taxon>Mytiloidea</taxon>
        <taxon>Mytilidae</taxon>
        <taxon>Mytilinae</taxon>
        <taxon>Mytilus</taxon>
    </lineage>
</organism>
<dbReference type="Proteomes" id="UP000683360">
    <property type="component" value="Unassembled WGS sequence"/>
</dbReference>
<dbReference type="InterPro" id="IPR020837">
    <property type="entry name" value="Fibrinogen_CS"/>
</dbReference>
<dbReference type="PANTHER" id="PTHR19143">
    <property type="entry name" value="FIBRINOGEN/TENASCIN/ANGIOPOEITIN"/>
    <property type="match status" value="1"/>
</dbReference>
<feature type="domain" description="Fibrinogen C-terminal" evidence="2">
    <location>
        <begin position="164"/>
        <end position="236"/>
    </location>
</feature>
<reference evidence="3" key="1">
    <citation type="submission" date="2021-03" db="EMBL/GenBank/DDBJ databases">
        <authorList>
            <person name="Bekaert M."/>
        </authorList>
    </citation>
    <scope>NUCLEOTIDE SEQUENCE</scope>
</reference>
<keyword evidence="1" id="KW-1015">Disulfide bond</keyword>
<gene>
    <name evidence="3" type="ORF">MEDL_19776</name>
</gene>
<protein>
    <submittedName>
        <fullName evidence="3">FCN</fullName>
    </submittedName>
</protein>
<dbReference type="PROSITE" id="PS51406">
    <property type="entry name" value="FIBRINOGEN_C_2"/>
    <property type="match status" value="1"/>
</dbReference>
<dbReference type="InterPro" id="IPR050373">
    <property type="entry name" value="Fibrinogen_C-term_domain"/>
</dbReference>
<dbReference type="InterPro" id="IPR014716">
    <property type="entry name" value="Fibrinogen_a/b/g_C_1"/>
</dbReference>
<name>A0A8S3R7S9_MYTED</name>
<keyword evidence="4" id="KW-1185">Reference proteome</keyword>
<dbReference type="Gene3D" id="4.10.530.10">
    <property type="entry name" value="Gamma-fibrinogen Carboxyl Terminal Fragment, domain 2"/>
    <property type="match status" value="1"/>
</dbReference>
<evidence type="ECO:0000259" key="2">
    <source>
        <dbReference type="PROSITE" id="PS51406"/>
    </source>
</evidence>
<evidence type="ECO:0000313" key="3">
    <source>
        <dbReference type="EMBL" id="CAG2205306.1"/>
    </source>
</evidence>
<dbReference type="InterPro" id="IPR036056">
    <property type="entry name" value="Fibrinogen-like_C"/>
</dbReference>
<dbReference type="SUPFAM" id="SSF56496">
    <property type="entry name" value="Fibrinogen C-terminal domain-like"/>
    <property type="match status" value="1"/>
</dbReference>
<dbReference type="GO" id="GO:0005615">
    <property type="term" value="C:extracellular space"/>
    <property type="evidence" value="ECO:0007669"/>
    <property type="project" value="TreeGrafter"/>
</dbReference>
<dbReference type="PROSITE" id="PS00514">
    <property type="entry name" value="FIBRINOGEN_C_1"/>
    <property type="match status" value="1"/>
</dbReference>
<accession>A0A8S3R7S9</accession>
<dbReference type="OrthoDB" id="6038967at2759"/>
<proteinExistence type="predicted"/>
<dbReference type="EMBL" id="CAJPWZ010001022">
    <property type="protein sequence ID" value="CAG2205306.1"/>
    <property type="molecule type" value="Genomic_DNA"/>
</dbReference>
<dbReference type="AlphaFoldDB" id="A0A8S3R7S9"/>
<dbReference type="SMART" id="SM00186">
    <property type="entry name" value="FBG"/>
    <property type="match status" value="1"/>
</dbReference>
<evidence type="ECO:0000256" key="1">
    <source>
        <dbReference type="ARBA" id="ARBA00023157"/>
    </source>
</evidence>
<dbReference type="Gene3D" id="3.90.215.10">
    <property type="entry name" value="Gamma Fibrinogen, chain A, domain 1"/>
    <property type="match status" value="1"/>
</dbReference>
<dbReference type="Pfam" id="PF00147">
    <property type="entry name" value="Fibrinogen_C"/>
    <property type="match status" value="2"/>
</dbReference>
<dbReference type="InterPro" id="IPR002181">
    <property type="entry name" value="Fibrinogen_a/b/g_C_dom"/>
</dbReference>
<evidence type="ECO:0000313" key="4">
    <source>
        <dbReference type="Proteomes" id="UP000683360"/>
    </source>
</evidence>
<sequence>MPTWSVCAQYCSRVKVCKSINFIPLNKTCQINDAEPGIGDCELCGSFGNSFVAAPIFSQKLAGQCNGNDCELNQACMPKRMDYYCVPLPIHVSDKILPRDCSDLPIGSHSGVYTQQMRRLMFTVIWIQQDLVFQSRMNGTVDFCKGWCDDEIGFGNLQFEFWFGNSLMFPGFTINNMMFSTKDQDNDKHSISCAIKYKSGWWLNACSAANLNGAYLEVNDVVFPAASGINWLTWRGNEQGHYVASFGAVVKSDMNNGLGKLWMTYMIDNLLRIIDGIKVLRVLCCPPSNNCNPEVELIYEDEDEHITQMQYNAPDSSTPVGSFDCMSSHGRLSPNLFLEESSVTSEGSC</sequence>
<comment type="caution">
    <text evidence="3">The sequence shown here is derived from an EMBL/GenBank/DDBJ whole genome shotgun (WGS) entry which is preliminary data.</text>
</comment>